<dbReference type="SUPFAM" id="SSF51717">
    <property type="entry name" value="Dihydropteroate synthetase-like"/>
    <property type="match status" value="1"/>
</dbReference>
<keyword evidence="9" id="KW-0289">Folate biosynthesis</keyword>
<evidence type="ECO:0000256" key="1">
    <source>
        <dbReference type="ARBA" id="ARBA00000012"/>
    </source>
</evidence>
<evidence type="ECO:0000313" key="12">
    <source>
        <dbReference type="Proteomes" id="UP000503441"/>
    </source>
</evidence>
<reference evidence="11 12" key="1">
    <citation type="submission" date="2020-03" db="EMBL/GenBank/DDBJ databases">
        <title>Leucobacter sp. nov., isolated from beetles.</title>
        <authorList>
            <person name="Hyun D.-W."/>
            <person name="Bae J.-W."/>
        </authorList>
    </citation>
    <scope>NUCLEOTIDE SEQUENCE [LARGE SCALE GENOMIC DNA]</scope>
    <source>
        <strain evidence="11 12">HDW9A</strain>
    </source>
</reference>
<evidence type="ECO:0000256" key="2">
    <source>
        <dbReference type="ARBA" id="ARBA00001946"/>
    </source>
</evidence>
<evidence type="ECO:0000256" key="5">
    <source>
        <dbReference type="ARBA" id="ARBA00012458"/>
    </source>
</evidence>
<comment type="catalytic activity">
    <reaction evidence="1">
        <text>(7,8-dihydropterin-6-yl)methyl diphosphate + 4-aminobenzoate = 7,8-dihydropteroate + diphosphate</text>
        <dbReference type="Rhea" id="RHEA:19949"/>
        <dbReference type="ChEBI" id="CHEBI:17836"/>
        <dbReference type="ChEBI" id="CHEBI:17839"/>
        <dbReference type="ChEBI" id="CHEBI:33019"/>
        <dbReference type="ChEBI" id="CHEBI:72950"/>
        <dbReference type="EC" id="2.5.1.15"/>
    </reaction>
</comment>
<proteinExistence type="inferred from homology"/>
<dbReference type="PANTHER" id="PTHR20941">
    <property type="entry name" value="FOLATE SYNTHESIS PROTEINS"/>
    <property type="match status" value="1"/>
</dbReference>
<dbReference type="InterPro" id="IPR011005">
    <property type="entry name" value="Dihydropteroate_synth-like_sf"/>
</dbReference>
<evidence type="ECO:0000259" key="10">
    <source>
        <dbReference type="PROSITE" id="PS50972"/>
    </source>
</evidence>
<dbReference type="CDD" id="cd00739">
    <property type="entry name" value="DHPS"/>
    <property type="match status" value="1"/>
</dbReference>
<comment type="cofactor">
    <cofactor evidence="2">
        <name>Mg(2+)</name>
        <dbReference type="ChEBI" id="CHEBI:18420"/>
    </cofactor>
</comment>
<keyword evidence="7" id="KW-0479">Metal-binding</keyword>
<dbReference type="NCBIfam" id="TIGR01496">
    <property type="entry name" value="DHPS"/>
    <property type="match status" value="1"/>
</dbReference>
<dbReference type="GO" id="GO:0004156">
    <property type="term" value="F:dihydropteroate synthase activity"/>
    <property type="evidence" value="ECO:0007669"/>
    <property type="project" value="UniProtKB-EC"/>
</dbReference>
<evidence type="ECO:0000256" key="9">
    <source>
        <dbReference type="ARBA" id="ARBA00022909"/>
    </source>
</evidence>
<comment type="similarity">
    <text evidence="4">Belongs to the DHPS family.</text>
</comment>
<dbReference type="Pfam" id="PF00809">
    <property type="entry name" value="Pterin_bind"/>
    <property type="match status" value="1"/>
</dbReference>
<dbReference type="EMBL" id="CP049933">
    <property type="protein sequence ID" value="QIM19816.1"/>
    <property type="molecule type" value="Genomic_DNA"/>
</dbReference>
<dbReference type="Gene3D" id="3.20.20.20">
    <property type="entry name" value="Dihydropteroate synthase-like"/>
    <property type="match status" value="1"/>
</dbReference>
<keyword evidence="8" id="KW-0460">Magnesium</keyword>
<comment type="pathway">
    <text evidence="3">Cofactor biosynthesis; tetrahydrofolate biosynthesis; 7,8-dihydrofolate from 2-amino-4-hydroxy-6-hydroxymethyl-7,8-dihydropteridine diphosphate and 4-aminobenzoate: step 1/2.</text>
</comment>
<evidence type="ECO:0000256" key="8">
    <source>
        <dbReference type="ARBA" id="ARBA00022842"/>
    </source>
</evidence>
<organism evidence="11 12">
    <name type="scientific">Leucobacter coleopterorum</name>
    <dbReference type="NCBI Taxonomy" id="2714933"/>
    <lineage>
        <taxon>Bacteria</taxon>
        <taxon>Bacillati</taxon>
        <taxon>Actinomycetota</taxon>
        <taxon>Actinomycetes</taxon>
        <taxon>Micrococcales</taxon>
        <taxon>Microbacteriaceae</taxon>
        <taxon>Leucobacter</taxon>
    </lineage>
</organism>
<gene>
    <name evidence="11" type="primary">folP</name>
    <name evidence="11" type="ORF">G7066_12330</name>
</gene>
<protein>
    <recommendedName>
        <fullName evidence="5">dihydropteroate synthase</fullName>
        <ecNumber evidence="5">2.5.1.15</ecNumber>
    </recommendedName>
</protein>
<dbReference type="PROSITE" id="PS50972">
    <property type="entry name" value="PTERIN_BINDING"/>
    <property type="match status" value="1"/>
</dbReference>
<dbReference type="PROSITE" id="PS00793">
    <property type="entry name" value="DHPS_2"/>
    <property type="match status" value="1"/>
</dbReference>
<feature type="domain" description="Pterin-binding" evidence="10">
    <location>
        <begin position="1"/>
        <end position="260"/>
    </location>
</feature>
<sequence>MGVLNVTPDSFSDGGLFDEPDAAVQRGSALAAQGADLIDIGGESTRPGANPVAPEEELRRVLPVIRGLTARGHRISVDTLHAATAAEAVAAGARFINDVSGGSHDSDMLRVAATASQEYGARFIIGHWRGVPDPAHQRSDYGDVVAEVRDDLASRTGVAIAAGIARELIVLDPGLGFDKTGAQGWQLLAHLDALTSLGFPVLIGASRKRMIAEALTTPLSAAPPPEGRDVATAVVSALAAGQGAWGVRVHDVPATVQALAISEAWRSGQRTTTAIGTQS</sequence>
<dbReference type="InterPro" id="IPR006390">
    <property type="entry name" value="DHP_synth_dom"/>
</dbReference>
<keyword evidence="12" id="KW-1185">Reference proteome</keyword>
<dbReference type="EC" id="2.5.1.15" evidence="5"/>
<name>A0ABX6K0V9_9MICO</name>
<dbReference type="InterPro" id="IPR045031">
    <property type="entry name" value="DHP_synth-like"/>
</dbReference>
<evidence type="ECO:0000256" key="3">
    <source>
        <dbReference type="ARBA" id="ARBA00004763"/>
    </source>
</evidence>
<evidence type="ECO:0000256" key="4">
    <source>
        <dbReference type="ARBA" id="ARBA00009503"/>
    </source>
</evidence>
<dbReference type="InterPro" id="IPR000489">
    <property type="entry name" value="Pterin-binding_dom"/>
</dbReference>
<evidence type="ECO:0000256" key="6">
    <source>
        <dbReference type="ARBA" id="ARBA00022679"/>
    </source>
</evidence>
<keyword evidence="6 11" id="KW-0808">Transferase</keyword>
<evidence type="ECO:0000256" key="7">
    <source>
        <dbReference type="ARBA" id="ARBA00022723"/>
    </source>
</evidence>
<dbReference type="PANTHER" id="PTHR20941:SF1">
    <property type="entry name" value="FOLIC ACID SYNTHESIS PROTEIN FOL1"/>
    <property type="match status" value="1"/>
</dbReference>
<evidence type="ECO:0000313" key="11">
    <source>
        <dbReference type="EMBL" id="QIM19816.1"/>
    </source>
</evidence>
<accession>A0ABX6K0V9</accession>
<dbReference type="Proteomes" id="UP000503441">
    <property type="component" value="Chromosome"/>
</dbReference>